<keyword evidence="1" id="KW-1133">Transmembrane helix</keyword>
<keyword evidence="1" id="KW-0472">Membrane</keyword>
<dbReference type="EMBL" id="QGNW01000045">
    <property type="protein sequence ID" value="RVX07566.1"/>
    <property type="molecule type" value="Genomic_DNA"/>
</dbReference>
<dbReference type="PANTHER" id="PTHR33782">
    <property type="entry name" value="OS01G0121600 PROTEIN"/>
    <property type="match status" value="1"/>
</dbReference>
<evidence type="ECO:0008006" key="4">
    <source>
        <dbReference type="Google" id="ProtNLM"/>
    </source>
</evidence>
<dbReference type="PANTHER" id="PTHR33782:SF27">
    <property type="entry name" value="PROTEIN, PUTATIVE-RELATED"/>
    <property type="match status" value="1"/>
</dbReference>
<dbReference type="AlphaFoldDB" id="A0A438JF38"/>
<reference evidence="2 3" key="1">
    <citation type="journal article" date="2018" name="PLoS Genet.">
        <title>Population sequencing reveals clonal diversity and ancestral inbreeding in the grapevine cultivar Chardonnay.</title>
        <authorList>
            <person name="Roach M.J."/>
            <person name="Johnson D.L."/>
            <person name="Bohlmann J."/>
            <person name="van Vuuren H.J."/>
            <person name="Jones S.J."/>
            <person name="Pretorius I.S."/>
            <person name="Schmidt S.A."/>
            <person name="Borneman A.R."/>
        </authorList>
    </citation>
    <scope>NUCLEOTIDE SEQUENCE [LARGE SCALE GENOMIC DNA]</scope>
    <source>
        <strain evidence="3">cv. Chardonnay</strain>
        <tissue evidence="2">Leaf</tissue>
    </source>
</reference>
<evidence type="ECO:0000313" key="2">
    <source>
        <dbReference type="EMBL" id="RVX07566.1"/>
    </source>
</evidence>
<evidence type="ECO:0000256" key="1">
    <source>
        <dbReference type="SAM" id="Phobius"/>
    </source>
</evidence>
<keyword evidence="1" id="KW-0812">Transmembrane</keyword>
<evidence type="ECO:0000313" key="3">
    <source>
        <dbReference type="Proteomes" id="UP000288805"/>
    </source>
</evidence>
<protein>
    <recommendedName>
        <fullName evidence="4">Mediator of RNA polymerase II transcription subunit 18</fullName>
    </recommendedName>
</protein>
<sequence>MESTSLSSPTLGTLPFPPVRSCRKTHVRKVVAASTGKSGPDYGGKLVDEDMIVLRMRIREMKMLETSESPPSDWMEWEKRYYDHYNEDVCEAVGLLQSYLMNIRPSLALGFLALIALSVPISAAVVILHAIGMARGILSGVHLS</sequence>
<organism evidence="2 3">
    <name type="scientific">Vitis vinifera</name>
    <name type="common">Grape</name>
    <dbReference type="NCBI Taxonomy" id="29760"/>
    <lineage>
        <taxon>Eukaryota</taxon>
        <taxon>Viridiplantae</taxon>
        <taxon>Streptophyta</taxon>
        <taxon>Embryophyta</taxon>
        <taxon>Tracheophyta</taxon>
        <taxon>Spermatophyta</taxon>
        <taxon>Magnoliopsida</taxon>
        <taxon>eudicotyledons</taxon>
        <taxon>Gunneridae</taxon>
        <taxon>Pentapetalae</taxon>
        <taxon>rosids</taxon>
        <taxon>Vitales</taxon>
        <taxon>Vitaceae</taxon>
        <taxon>Viteae</taxon>
        <taxon>Vitis</taxon>
    </lineage>
</organism>
<comment type="caution">
    <text evidence="2">The sequence shown here is derived from an EMBL/GenBank/DDBJ whole genome shotgun (WGS) entry which is preliminary data.</text>
</comment>
<accession>A0A438JF38</accession>
<name>A0A438JF38_VITVI</name>
<gene>
    <name evidence="2" type="ORF">CK203_025283</name>
</gene>
<feature type="transmembrane region" description="Helical" evidence="1">
    <location>
        <begin position="107"/>
        <end position="131"/>
    </location>
</feature>
<dbReference type="Proteomes" id="UP000288805">
    <property type="component" value="Unassembled WGS sequence"/>
</dbReference>
<proteinExistence type="predicted"/>